<comment type="similarity">
    <text evidence="2 9">Belongs to the SPCS3 family.</text>
</comment>
<organism evidence="11 12">
    <name type="scientific">Jimgerdemannia flammicorona</name>
    <dbReference type="NCBI Taxonomy" id="994334"/>
    <lineage>
        <taxon>Eukaryota</taxon>
        <taxon>Fungi</taxon>
        <taxon>Fungi incertae sedis</taxon>
        <taxon>Mucoromycota</taxon>
        <taxon>Mucoromycotina</taxon>
        <taxon>Endogonomycetes</taxon>
        <taxon>Endogonales</taxon>
        <taxon>Endogonaceae</taxon>
        <taxon>Jimgerdemannia</taxon>
    </lineage>
</organism>
<evidence type="ECO:0000256" key="9">
    <source>
        <dbReference type="PIRNR" id="PIRNR016089"/>
    </source>
</evidence>
<evidence type="ECO:0000256" key="1">
    <source>
        <dbReference type="ARBA" id="ARBA00004648"/>
    </source>
</evidence>
<protein>
    <recommendedName>
        <fullName evidence="9">Signal peptidase subunit 3</fullName>
    </recommendedName>
</protein>
<dbReference type="PIRSF" id="PIRSF016089">
    <property type="entry name" value="SPC22"/>
    <property type="match status" value="1"/>
</dbReference>
<comment type="function">
    <text evidence="8">Essential component of the signal peptidase complex (SPC) which catalyzes the cleavage of N-terminal signal sequences from nascent proteins as they are translocated into the lumen of the endoplasmic reticulum. Essential for the SPC catalytic activity, possibly by stabilizing and positioning the active center of the complex close to the lumenal surface. Essential for viability.</text>
</comment>
<evidence type="ECO:0000313" key="11">
    <source>
        <dbReference type="EMBL" id="RUS27006.1"/>
    </source>
</evidence>
<accession>A0A433QB27</accession>
<evidence type="ECO:0000256" key="5">
    <source>
        <dbReference type="ARBA" id="ARBA00022968"/>
    </source>
</evidence>
<comment type="subcellular location">
    <subcellularLocation>
        <location evidence="1">Endoplasmic reticulum membrane</location>
        <topology evidence="1">Single-pass type II membrane protein</topology>
    </subcellularLocation>
</comment>
<keyword evidence="7 9" id="KW-0472">Membrane</keyword>
<dbReference type="GO" id="GO:0005787">
    <property type="term" value="C:signal peptidase complex"/>
    <property type="evidence" value="ECO:0007669"/>
    <property type="project" value="UniProtKB-UniRule"/>
</dbReference>
<keyword evidence="5" id="KW-0735">Signal-anchor</keyword>
<keyword evidence="4 9" id="KW-0256">Endoplasmic reticulum</keyword>
<evidence type="ECO:0000256" key="4">
    <source>
        <dbReference type="ARBA" id="ARBA00022824"/>
    </source>
</evidence>
<dbReference type="GO" id="GO:0006465">
    <property type="term" value="P:signal peptide processing"/>
    <property type="evidence" value="ECO:0007669"/>
    <property type="project" value="UniProtKB-UniRule"/>
</dbReference>
<keyword evidence="12" id="KW-1185">Reference proteome</keyword>
<evidence type="ECO:0000256" key="6">
    <source>
        <dbReference type="ARBA" id="ARBA00022989"/>
    </source>
</evidence>
<evidence type="ECO:0000256" key="7">
    <source>
        <dbReference type="ARBA" id="ARBA00023136"/>
    </source>
</evidence>
<dbReference type="EMBL" id="RBNJ01009259">
    <property type="protein sequence ID" value="RUS27006.1"/>
    <property type="molecule type" value="Genomic_DNA"/>
</dbReference>
<evidence type="ECO:0000313" key="12">
    <source>
        <dbReference type="Proteomes" id="UP000274822"/>
    </source>
</evidence>
<feature type="transmembrane region" description="Helical" evidence="10">
    <location>
        <begin position="28"/>
        <end position="50"/>
    </location>
</feature>
<keyword evidence="3 10" id="KW-0812">Transmembrane</keyword>
<dbReference type="AlphaFoldDB" id="A0A433QB27"/>
<dbReference type="PANTHER" id="PTHR12804:SF0">
    <property type="entry name" value="SIGNAL PEPTIDASE COMPLEX SUBUNIT 3"/>
    <property type="match status" value="1"/>
</dbReference>
<dbReference type="InterPro" id="IPR007653">
    <property type="entry name" value="SPC3"/>
</dbReference>
<comment type="caution">
    <text evidence="11">The sequence shown here is derived from an EMBL/GenBank/DDBJ whole genome shotgun (WGS) entry which is preliminary data.</text>
</comment>
<sequence>MQTPFPSDSHPLCTRTTMHNLQQRANAVSAFAISVLFSLLAAVALLSYVMPPPEPTADVAVTELRVRREYLVLTLFSPPVRAGLYSVTGRYGPDYFDYGKKTNEFAFLAFDLDADLTPLFDWNTKQVFVCLVAEYESKTHNHNQVVVWDTIIEDKENAVLEFQGERNTYALIDVSTKWQGLVANFSLRYDVTPHVGVLRSGLAGSSKAMPFPVAEKR</sequence>
<dbReference type="Pfam" id="PF04573">
    <property type="entry name" value="SPC22"/>
    <property type="match status" value="1"/>
</dbReference>
<keyword evidence="6 10" id="KW-1133">Transmembrane helix</keyword>
<evidence type="ECO:0000256" key="2">
    <source>
        <dbReference type="ARBA" id="ARBA00009289"/>
    </source>
</evidence>
<proteinExistence type="inferred from homology"/>
<reference evidence="11 12" key="1">
    <citation type="journal article" date="2018" name="New Phytol.">
        <title>Phylogenomics of Endogonaceae and evolution of mycorrhizas within Mucoromycota.</title>
        <authorList>
            <person name="Chang Y."/>
            <person name="Desiro A."/>
            <person name="Na H."/>
            <person name="Sandor L."/>
            <person name="Lipzen A."/>
            <person name="Clum A."/>
            <person name="Barry K."/>
            <person name="Grigoriev I.V."/>
            <person name="Martin F.M."/>
            <person name="Stajich J.E."/>
            <person name="Smith M.E."/>
            <person name="Bonito G."/>
            <person name="Spatafora J.W."/>
        </authorList>
    </citation>
    <scope>NUCLEOTIDE SEQUENCE [LARGE SCALE GENOMIC DNA]</scope>
    <source>
        <strain evidence="11 12">AD002</strain>
    </source>
</reference>
<gene>
    <name evidence="11" type="ORF">BC938DRAFT_483841</name>
</gene>
<evidence type="ECO:0000256" key="3">
    <source>
        <dbReference type="ARBA" id="ARBA00022692"/>
    </source>
</evidence>
<dbReference type="GO" id="GO:0045047">
    <property type="term" value="P:protein targeting to ER"/>
    <property type="evidence" value="ECO:0007669"/>
    <property type="project" value="TreeGrafter"/>
</dbReference>
<evidence type="ECO:0000256" key="10">
    <source>
        <dbReference type="SAM" id="Phobius"/>
    </source>
</evidence>
<name>A0A433QB27_9FUNG</name>
<evidence type="ECO:0000256" key="8">
    <source>
        <dbReference type="ARBA" id="ARBA00045670"/>
    </source>
</evidence>
<dbReference type="Proteomes" id="UP000274822">
    <property type="component" value="Unassembled WGS sequence"/>
</dbReference>
<dbReference type="PANTHER" id="PTHR12804">
    <property type="entry name" value="MICROSOMAL SIGNAL PEPTIDASE 23 KD SUBUNIT SPC22/23"/>
    <property type="match status" value="1"/>
</dbReference>